<comment type="caution">
    <text evidence="1">The sequence shown here is derived from an EMBL/GenBank/DDBJ whole genome shotgun (WGS) entry which is preliminary data.</text>
</comment>
<keyword evidence="2" id="KW-1185">Reference proteome</keyword>
<dbReference type="AlphaFoldDB" id="A0A7W3P8R2"/>
<dbReference type="RefSeq" id="WP_182537269.1">
    <property type="nucleotide sequence ID" value="NZ_JACGXA010000001.1"/>
</dbReference>
<sequence length="313" mass="34925">MDMLDTLVTARGFFTRSDARDCGYSEKAMAEAARCGVWHRIRRGYYTFSVLWSAMDDVARHRVRSAAAQHSLGDAVVLSHVSASVVHGLDIWGIPLQRVHVTRLDGGAGRIEGDVVHHVGSVSDEDVVEVDGRRVMRPARAAIEAVGRSTGEVALAHFDALLRATGLTQEDLMAQFMSMEAWPFTQHLHVPVRLASPLHQSIGESRGISFFFRHGVPAPVCQYEVRDTDGTLLGTCDWAWPERRQLGEFDGFVKLGRLLRPGQTPGDVVFAEKRREDALREATGWSMIRIIWSDYDRPRVLQARLQRALRTAG</sequence>
<dbReference type="Proteomes" id="UP000580910">
    <property type="component" value="Unassembled WGS sequence"/>
</dbReference>
<name>A0A7W3P8R2_9ACTN</name>
<proteinExistence type="predicted"/>
<accession>A0A7W3P8R2</accession>
<gene>
    <name evidence="1" type="ORF">FB382_000970</name>
</gene>
<organism evidence="1 2">
    <name type="scientific">Nocardioides ginsengisegetis</name>
    <dbReference type="NCBI Taxonomy" id="661491"/>
    <lineage>
        <taxon>Bacteria</taxon>
        <taxon>Bacillati</taxon>
        <taxon>Actinomycetota</taxon>
        <taxon>Actinomycetes</taxon>
        <taxon>Propionibacteriales</taxon>
        <taxon>Nocardioidaceae</taxon>
        <taxon>Nocardioides</taxon>
    </lineage>
</organism>
<evidence type="ECO:0000313" key="1">
    <source>
        <dbReference type="EMBL" id="MBA8802679.1"/>
    </source>
</evidence>
<evidence type="ECO:0008006" key="3">
    <source>
        <dbReference type="Google" id="ProtNLM"/>
    </source>
</evidence>
<reference evidence="1 2" key="1">
    <citation type="submission" date="2020-07" db="EMBL/GenBank/DDBJ databases">
        <title>Sequencing the genomes of 1000 actinobacteria strains.</title>
        <authorList>
            <person name="Klenk H.-P."/>
        </authorList>
    </citation>
    <scope>NUCLEOTIDE SEQUENCE [LARGE SCALE GENOMIC DNA]</scope>
    <source>
        <strain evidence="1 2">DSM 21349</strain>
    </source>
</reference>
<dbReference type="EMBL" id="JACGXA010000001">
    <property type="protein sequence ID" value="MBA8802679.1"/>
    <property type="molecule type" value="Genomic_DNA"/>
</dbReference>
<evidence type="ECO:0000313" key="2">
    <source>
        <dbReference type="Proteomes" id="UP000580910"/>
    </source>
</evidence>
<protein>
    <recommendedName>
        <fullName evidence="3">Transcriptional regulator, AbiEi antitoxin, Type IV TA system</fullName>
    </recommendedName>
</protein>